<keyword evidence="4" id="KW-0479">Metal-binding</keyword>
<evidence type="ECO:0000256" key="10">
    <source>
        <dbReference type="ARBA" id="ARBA00048881"/>
    </source>
</evidence>
<dbReference type="Gene3D" id="2.60.310.20">
    <property type="match status" value="1"/>
</dbReference>
<evidence type="ECO:0000256" key="9">
    <source>
        <dbReference type="ARBA" id="ARBA00048233"/>
    </source>
</evidence>
<evidence type="ECO:0000259" key="11">
    <source>
        <dbReference type="PROSITE" id="PS00497"/>
    </source>
</evidence>
<dbReference type="EC" id="1.14.18.1" evidence="3"/>
<keyword evidence="7" id="KW-0503">Monooxygenase</keyword>
<protein>
    <recommendedName>
        <fullName evidence="3">tyrosinase</fullName>
        <ecNumber evidence="3">1.14.18.1</ecNumber>
    </recommendedName>
</protein>
<comment type="caution">
    <text evidence="13">The sequence shown here is derived from an EMBL/GenBank/DDBJ whole genome shotgun (WGS) entry which is preliminary data.</text>
</comment>
<keyword evidence="5" id="KW-0560">Oxidoreductase</keyword>
<comment type="catalytic activity">
    <reaction evidence="9">
        <text>2 L-dopa + O2 = 2 L-dopaquinone + 2 H2O</text>
        <dbReference type="Rhea" id="RHEA:34287"/>
        <dbReference type="ChEBI" id="CHEBI:15377"/>
        <dbReference type="ChEBI" id="CHEBI:15379"/>
        <dbReference type="ChEBI" id="CHEBI:57504"/>
        <dbReference type="ChEBI" id="CHEBI:57924"/>
        <dbReference type="EC" id="1.14.18.1"/>
    </reaction>
</comment>
<evidence type="ECO:0000313" key="14">
    <source>
        <dbReference type="Proteomes" id="UP000433876"/>
    </source>
</evidence>
<keyword evidence="6" id="KW-0186">Copper</keyword>
<dbReference type="PANTHER" id="PTHR11474">
    <property type="entry name" value="TYROSINASE FAMILY MEMBER"/>
    <property type="match status" value="1"/>
</dbReference>
<dbReference type="SUPFAM" id="SSF48056">
    <property type="entry name" value="Di-copper centre-containing domain"/>
    <property type="match status" value="1"/>
</dbReference>
<evidence type="ECO:0000256" key="3">
    <source>
        <dbReference type="ARBA" id="ARBA00011906"/>
    </source>
</evidence>
<comment type="catalytic activity">
    <reaction evidence="10">
        <text>L-tyrosine + O2 = L-dopaquinone + H2O</text>
        <dbReference type="Rhea" id="RHEA:18117"/>
        <dbReference type="ChEBI" id="CHEBI:15377"/>
        <dbReference type="ChEBI" id="CHEBI:15379"/>
        <dbReference type="ChEBI" id="CHEBI:57924"/>
        <dbReference type="ChEBI" id="CHEBI:58315"/>
        <dbReference type="EC" id="1.14.18.1"/>
    </reaction>
</comment>
<reference evidence="13 14" key="1">
    <citation type="submission" date="2017-07" db="EMBL/GenBank/DDBJ databases">
        <title>Genome sequence of the Sordaria macrospora wild type strain R19027.</title>
        <authorList>
            <person name="Nowrousian M."/>
            <person name="Teichert I."/>
            <person name="Kueck U."/>
        </authorList>
    </citation>
    <scope>NUCLEOTIDE SEQUENCE [LARGE SCALE GENOMIC DNA]</scope>
    <source>
        <strain evidence="13 14">R19027</strain>
        <tissue evidence="13">Mycelium</tissue>
    </source>
</reference>
<dbReference type="GO" id="GO:0004503">
    <property type="term" value="F:tyrosinase activity"/>
    <property type="evidence" value="ECO:0007669"/>
    <property type="project" value="UniProtKB-EC"/>
</dbReference>
<dbReference type="PANTHER" id="PTHR11474:SF76">
    <property type="entry name" value="SHKT DOMAIN-CONTAINING PROTEIN"/>
    <property type="match status" value="1"/>
</dbReference>
<dbReference type="Pfam" id="PF00264">
    <property type="entry name" value="Tyrosinase"/>
    <property type="match status" value="1"/>
</dbReference>
<keyword evidence="8" id="KW-0470">Melanin biosynthesis</keyword>
<evidence type="ECO:0000256" key="7">
    <source>
        <dbReference type="ARBA" id="ARBA00023033"/>
    </source>
</evidence>
<dbReference type="PRINTS" id="PR00092">
    <property type="entry name" value="TYROSINASE"/>
</dbReference>
<dbReference type="Gene3D" id="1.10.1280.10">
    <property type="entry name" value="Di-copper center containing domain from catechol oxidase"/>
    <property type="match status" value="1"/>
</dbReference>
<dbReference type="InterPro" id="IPR050316">
    <property type="entry name" value="Tyrosinase/Hemocyanin"/>
</dbReference>
<evidence type="ECO:0000259" key="12">
    <source>
        <dbReference type="PROSITE" id="PS00498"/>
    </source>
</evidence>
<dbReference type="Proteomes" id="UP000433876">
    <property type="component" value="Unassembled WGS sequence"/>
</dbReference>
<dbReference type="Pfam" id="PF18132">
    <property type="entry name" value="Tyrosinase_C"/>
    <property type="match status" value="1"/>
</dbReference>
<proteinExistence type="inferred from homology"/>
<dbReference type="InterPro" id="IPR041640">
    <property type="entry name" value="Tyrosinase_C"/>
</dbReference>
<accession>A0A8S8ZTB1</accession>
<feature type="domain" description="Tyrosinase copper-binding" evidence="11">
    <location>
        <begin position="170"/>
        <end position="187"/>
    </location>
</feature>
<evidence type="ECO:0000256" key="1">
    <source>
        <dbReference type="ARBA" id="ARBA00001973"/>
    </source>
</evidence>
<evidence type="ECO:0000256" key="8">
    <source>
        <dbReference type="ARBA" id="ARBA00023101"/>
    </source>
</evidence>
<evidence type="ECO:0000256" key="4">
    <source>
        <dbReference type="ARBA" id="ARBA00022723"/>
    </source>
</evidence>
<dbReference type="PROSITE" id="PS00498">
    <property type="entry name" value="TYROSINASE_2"/>
    <property type="match status" value="1"/>
</dbReference>
<dbReference type="VEuPathDB" id="FungiDB:SMAC_01459"/>
<sequence>MTTYVSCERCLSALCLRGIYTLVSSAWRADLERGEGFISTVISSCVDTRDYLPSKRYTSPNQETPRLRIASVTMSTDIKVAITGVPTTPSSNGAVPLRHELRDLQANHPDQFNLYLLGLSHFQGLDESQLASYYQVAGIHGMPFKPWGGVPSDTDWSKPGSSGFGGYCTHSSILFITWHRPYLALYEQALYASVQAVAQKFPVEGGLRTRYVAAAKEFRAPYFDWASQPPRGTAAFPEALSAKTIRVVDVDGKTKSINNPLNRFNFHPVNPSPGDFSAAWSRYQTTVRYPNRVTGESRDERIAPILQNELASLRSNVSLLLLSYKDFDAFSYNRWDPNMSPGDFGSLEDVHNEIHDRTGGNGHMSSLEVSSFDPLFWLHHINVDRLWSIWQDLNPTSFMTPRPAPYSTFVAQEGESQSKNTPLEPFWDRSTANFWTSEQVKDSTTFGYAYPETQKWKYSSVAEYQAAIRTSVTALYGSNVFANFVDNVADRTPALKKSLAAGEESKSKSKNAVSEAAAHAVEASGVKKIAAKVHGVVHQAEEKVQKPVVNVEETKAEPITPKGPIPENLKYLAPDGKYTDWIVNVRAQKHALGQSFRIIVFLGEFNPDPETWDQEFNCVGRVSVLGRSAETQCGKCRKDNTNGLVVSGTVPLTSALLQDIVGGELQSLKSEDVIPHLRANLKWKVALFNGDEYNMEEVPDLKVSVASTEVTIDEEGLPHYSRQYTVYPEITEGKPCGHGPEDHI</sequence>
<gene>
    <name evidence="13" type="ORF">SMACR_01459</name>
</gene>
<comment type="similarity">
    <text evidence="2">Belongs to the tyrosinase family.</text>
</comment>
<dbReference type="InterPro" id="IPR002227">
    <property type="entry name" value="Tyrosinase_Cu-bd"/>
</dbReference>
<organism evidence="13 14">
    <name type="scientific">Sordaria macrospora</name>
    <dbReference type="NCBI Taxonomy" id="5147"/>
    <lineage>
        <taxon>Eukaryota</taxon>
        <taxon>Fungi</taxon>
        <taxon>Dikarya</taxon>
        <taxon>Ascomycota</taxon>
        <taxon>Pezizomycotina</taxon>
        <taxon>Sordariomycetes</taxon>
        <taxon>Sordariomycetidae</taxon>
        <taxon>Sordariales</taxon>
        <taxon>Sordariaceae</taxon>
        <taxon>Sordaria</taxon>
    </lineage>
</organism>
<dbReference type="EMBL" id="NMPR01000059">
    <property type="protein sequence ID" value="KAA8632226.1"/>
    <property type="molecule type" value="Genomic_DNA"/>
</dbReference>
<dbReference type="PROSITE" id="PS00497">
    <property type="entry name" value="TYROSINASE_1"/>
    <property type="match status" value="1"/>
</dbReference>
<evidence type="ECO:0000256" key="6">
    <source>
        <dbReference type="ARBA" id="ARBA00023008"/>
    </source>
</evidence>
<dbReference type="InterPro" id="IPR008922">
    <property type="entry name" value="Di-copper_centre_dom_sf"/>
</dbReference>
<dbReference type="GO" id="GO:0046872">
    <property type="term" value="F:metal ion binding"/>
    <property type="evidence" value="ECO:0007669"/>
    <property type="project" value="UniProtKB-KW"/>
</dbReference>
<evidence type="ECO:0000256" key="2">
    <source>
        <dbReference type="ARBA" id="ARBA00009928"/>
    </source>
</evidence>
<feature type="domain" description="Tyrosinase copper-binding" evidence="12">
    <location>
        <begin position="373"/>
        <end position="384"/>
    </location>
</feature>
<comment type="cofactor">
    <cofactor evidence="1">
        <name>Cu(2+)</name>
        <dbReference type="ChEBI" id="CHEBI:29036"/>
    </cofactor>
</comment>
<evidence type="ECO:0000313" key="13">
    <source>
        <dbReference type="EMBL" id="KAA8632226.1"/>
    </source>
</evidence>
<dbReference type="GO" id="GO:0042438">
    <property type="term" value="P:melanin biosynthetic process"/>
    <property type="evidence" value="ECO:0007669"/>
    <property type="project" value="UniProtKB-KW"/>
</dbReference>
<name>A0A8S8ZTB1_SORMA</name>
<dbReference type="AlphaFoldDB" id="A0A8S8ZTB1"/>
<evidence type="ECO:0000256" key="5">
    <source>
        <dbReference type="ARBA" id="ARBA00023002"/>
    </source>
</evidence>